<evidence type="ECO:0000313" key="2">
    <source>
        <dbReference type="Proteomes" id="UP000236290"/>
    </source>
</evidence>
<proteinExistence type="predicted"/>
<protein>
    <submittedName>
        <fullName evidence="1">Uncharacterized protein</fullName>
    </submittedName>
</protein>
<reference evidence="1 2" key="1">
    <citation type="submission" date="2017-02" db="EMBL/GenBank/DDBJ databases">
        <title>Genomes of Trichoderma spp. with biocontrol activity.</title>
        <authorList>
            <person name="Gardiner D."/>
            <person name="Kazan K."/>
            <person name="Vos C."/>
            <person name="Harvey P."/>
        </authorList>
    </citation>
    <scope>NUCLEOTIDE SEQUENCE [LARGE SCALE GENOMIC DNA]</scope>
    <source>
        <strain evidence="1 2">Tr1</strain>
    </source>
</reference>
<evidence type="ECO:0000313" key="1">
    <source>
        <dbReference type="EMBL" id="PNP53963.1"/>
    </source>
</evidence>
<dbReference type="EMBL" id="MTYI01000064">
    <property type="protein sequence ID" value="PNP53963.1"/>
    <property type="molecule type" value="Genomic_DNA"/>
</dbReference>
<dbReference type="AlphaFoldDB" id="A0A2K0U864"/>
<name>A0A2K0U864_TRIHA</name>
<dbReference type="Proteomes" id="UP000236290">
    <property type="component" value="Unassembled WGS sequence"/>
</dbReference>
<accession>A0A2K0U864</accession>
<gene>
    <name evidence="1" type="ORF">THARTR1_05650</name>
</gene>
<sequence length="98" mass="10733">MASYTGKPIIKTLHLFSQLTQMLYTIDANPPSSTLLRSRPANNSPERRQADVPTIITTINPKSPPSRRYSHDAIGHISASRPAIPTTACFSLKVGFGR</sequence>
<organism evidence="1 2">
    <name type="scientific">Trichoderma harzianum</name>
    <name type="common">Hypocrea lixii</name>
    <dbReference type="NCBI Taxonomy" id="5544"/>
    <lineage>
        <taxon>Eukaryota</taxon>
        <taxon>Fungi</taxon>
        <taxon>Dikarya</taxon>
        <taxon>Ascomycota</taxon>
        <taxon>Pezizomycotina</taxon>
        <taxon>Sordariomycetes</taxon>
        <taxon>Hypocreomycetidae</taxon>
        <taxon>Hypocreales</taxon>
        <taxon>Hypocreaceae</taxon>
        <taxon>Trichoderma</taxon>
    </lineage>
</organism>
<comment type="caution">
    <text evidence="1">The sequence shown here is derived from an EMBL/GenBank/DDBJ whole genome shotgun (WGS) entry which is preliminary data.</text>
</comment>